<accession>K3Y1R4</accession>
<name>K3Y1R4_SETIT</name>
<dbReference type="HOGENOM" id="CLU_2487656_0_0_1"/>
<reference evidence="2" key="1">
    <citation type="journal article" date="2012" name="Nat. Biotechnol.">
        <title>Reference genome sequence of the model plant Setaria.</title>
        <authorList>
            <person name="Bennetzen J.L."/>
            <person name="Schmutz J."/>
            <person name="Wang H."/>
            <person name="Percifield R."/>
            <person name="Hawkins J."/>
            <person name="Pontaroli A.C."/>
            <person name="Estep M."/>
            <person name="Feng L."/>
            <person name="Vaughn J.N."/>
            <person name="Grimwood J."/>
            <person name="Jenkins J."/>
            <person name="Barry K."/>
            <person name="Lindquist E."/>
            <person name="Hellsten U."/>
            <person name="Deshpande S."/>
            <person name="Wang X."/>
            <person name="Wu X."/>
            <person name="Mitros T."/>
            <person name="Triplett J."/>
            <person name="Yang X."/>
            <person name="Ye C.Y."/>
            <person name="Mauro-Herrera M."/>
            <person name="Wang L."/>
            <person name="Li P."/>
            <person name="Sharma M."/>
            <person name="Sharma R."/>
            <person name="Ronald P.C."/>
            <person name="Panaud O."/>
            <person name="Kellogg E.A."/>
            <person name="Brutnell T.P."/>
            <person name="Doust A.N."/>
            <person name="Tuskan G.A."/>
            <person name="Rokhsar D."/>
            <person name="Devos K.M."/>
        </authorList>
    </citation>
    <scope>NUCLEOTIDE SEQUENCE [LARGE SCALE GENOMIC DNA]</scope>
    <source>
        <strain evidence="2">cv. Yugu1</strain>
    </source>
</reference>
<dbReference type="EnsemblPlants" id="KQL10807">
    <property type="protein sequence ID" value="KQL10807"/>
    <property type="gene ID" value="SETIT_008130mg"/>
</dbReference>
<sequence length="87" mass="9800">MGLQQSKEELLYQQFNYGNADGIQILRSIDKEGKTPLMAICMRPNQQQGRRRCTVPCRRGSGCWWMVDQAAGGAVAPRQSTSPCRLR</sequence>
<dbReference type="AlphaFoldDB" id="K3Y1R4"/>
<keyword evidence="2" id="KW-1185">Reference proteome</keyword>
<dbReference type="EMBL" id="AGNK02002515">
    <property type="status" value="NOT_ANNOTATED_CDS"/>
    <property type="molecule type" value="Genomic_DNA"/>
</dbReference>
<proteinExistence type="predicted"/>
<dbReference type="STRING" id="4555.K3Y1R4"/>
<dbReference type="InParanoid" id="K3Y1R4"/>
<evidence type="ECO:0000313" key="2">
    <source>
        <dbReference type="Proteomes" id="UP000004995"/>
    </source>
</evidence>
<protein>
    <submittedName>
        <fullName evidence="1">Uncharacterized protein</fullName>
    </submittedName>
</protein>
<dbReference type="Proteomes" id="UP000004995">
    <property type="component" value="Unassembled WGS sequence"/>
</dbReference>
<dbReference type="Gramene" id="KQL10807">
    <property type="protein sequence ID" value="KQL10807"/>
    <property type="gene ID" value="SETIT_008130mg"/>
</dbReference>
<organism evidence="1 2">
    <name type="scientific">Setaria italica</name>
    <name type="common">Foxtail millet</name>
    <name type="synonym">Panicum italicum</name>
    <dbReference type="NCBI Taxonomy" id="4555"/>
    <lineage>
        <taxon>Eukaryota</taxon>
        <taxon>Viridiplantae</taxon>
        <taxon>Streptophyta</taxon>
        <taxon>Embryophyta</taxon>
        <taxon>Tracheophyta</taxon>
        <taxon>Spermatophyta</taxon>
        <taxon>Magnoliopsida</taxon>
        <taxon>Liliopsida</taxon>
        <taxon>Poales</taxon>
        <taxon>Poaceae</taxon>
        <taxon>PACMAD clade</taxon>
        <taxon>Panicoideae</taxon>
        <taxon>Panicodae</taxon>
        <taxon>Paniceae</taxon>
        <taxon>Cenchrinae</taxon>
        <taxon>Setaria</taxon>
    </lineage>
</organism>
<reference evidence="1" key="2">
    <citation type="submission" date="2018-08" db="UniProtKB">
        <authorList>
            <consortium name="EnsemblPlants"/>
        </authorList>
    </citation>
    <scope>IDENTIFICATION</scope>
    <source>
        <strain evidence="1">Yugu1</strain>
    </source>
</reference>
<evidence type="ECO:0000313" key="1">
    <source>
        <dbReference type="EnsemblPlants" id="KQL10807"/>
    </source>
</evidence>